<comment type="similarity">
    <text evidence="2 8">Belongs to the FAN1 family.</text>
</comment>
<dbReference type="InterPro" id="IPR049125">
    <property type="entry name" value="FAN1-like_WH"/>
</dbReference>
<evidence type="ECO:0000256" key="7">
    <source>
        <dbReference type="ARBA" id="ARBA00023211"/>
    </source>
</evidence>
<dbReference type="Gene3D" id="3.40.1350.10">
    <property type="match status" value="1"/>
</dbReference>
<keyword evidence="13" id="KW-1185">Reference proteome</keyword>
<dbReference type="InterPro" id="IPR033315">
    <property type="entry name" value="Fan1-like"/>
</dbReference>
<keyword evidence="4 8" id="KW-0479">Metal-binding</keyword>
<dbReference type="GO" id="GO:0008409">
    <property type="term" value="F:5'-3' exonuclease activity"/>
    <property type="evidence" value="ECO:0007669"/>
    <property type="project" value="TreeGrafter"/>
</dbReference>
<dbReference type="InterPro" id="IPR014905">
    <property type="entry name" value="HIRAN"/>
</dbReference>
<evidence type="ECO:0000256" key="1">
    <source>
        <dbReference type="ARBA" id="ARBA00000983"/>
    </source>
</evidence>
<evidence type="ECO:0000313" key="13">
    <source>
        <dbReference type="Proteomes" id="UP000236161"/>
    </source>
</evidence>
<dbReference type="Gene3D" id="3.30.70.2330">
    <property type="match status" value="1"/>
</dbReference>
<feature type="domain" description="VRR-NUC" evidence="11">
    <location>
        <begin position="771"/>
        <end position="890"/>
    </location>
</feature>
<dbReference type="GO" id="GO:0004528">
    <property type="term" value="F:phosphodiesterase I activity"/>
    <property type="evidence" value="ECO:0007669"/>
    <property type="project" value="UniProtKB-EC"/>
</dbReference>
<evidence type="ECO:0000256" key="5">
    <source>
        <dbReference type="ARBA" id="ARBA00022801"/>
    </source>
</evidence>
<keyword evidence="6 8" id="KW-0460">Magnesium</keyword>
<dbReference type="Pfam" id="PF21315">
    <property type="entry name" value="FAN1_HTH"/>
    <property type="match status" value="1"/>
</dbReference>
<dbReference type="GO" id="GO:0008270">
    <property type="term" value="F:zinc ion binding"/>
    <property type="evidence" value="ECO:0007669"/>
    <property type="project" value="InterPro"/>
</dbReference>
<evidence type="ECO:0000256" key="6">
    <source>
        <dbReference type="ARBA" id="ARBA00022842"/>
    </source>
</evidence>
<dbReference type="AlphaFoldDB" id="A0A2I0BEC6"/>
<dbReference type="InterPro" id="IPR014883">
    <property type="entry name" value="VRR_NUC"/>
</dbReference>
<gene>
    <name evidence="12" type="ORF">AXF42_Ash018429</name>
</gene>
<dbReference type="PANTHER" id="PTHR15749:SF4">
    <property type="entry name" value="FANCONI-ASSOCIATED NUCLEASE 1"/>
    <property type="match status" value="1"/>
</dbReference>
<name>A0A2I0BEC6_9ASPA</name>
<dbReference type="InterPro" id="IPR049126">
    <property type="entry name" value="FAN1-like_TPR"/>
</dbReference>
<evidence type="ECO:0000256" key="9">
    <source>
        <dbReference type="SAM" id="MobiDB-lite"/>
    </source>
</evidence>
<dbReference type="OrthoDB" id="76364at2759"/>
<feature type="domain" description="HIRAN" evidence="10">
    <location>
        <begin position="146"/>
        <end position="241"/>
    </location>
</feature>
<keyword evidence="3 8" id="KW-0540">Nuclease</keyword>
<comment type="catalytic activity">
    <reaction evidence="1 8">
        <text>Hydrolytically removes 5'-nucleotides successively from the 3'-hydroxy termini of 3'-hydroxy-terminated oligonucleotides.</text>
        <dbReference type="EC" id="3.1.4.1"/>
    </reaction>
</comment>
<dbReference type="GO" id="GO:0005634">
    <property type="term" value="C:nucleus"/>
    <property type="evidence" value="ECO:0007669"/>
    <property type="project" value="UniProtKB-SubCell"/>
</dbReference>
<dbReference type="EC" id="3.1.4.1" evidence="8"/>
<dbReference type="InterPro" id="IPR049132">
    <property type="entry name" value="FAN1-like_euk"/>
</dbReference>
<comment type="function">
    <text evidence="8">Nuclease required for the repair of DNA interstrand cross-links (ICL). Acts as a 5'-3' exonuclease that anchors at a cut end of DNA and cleaves DNA successively at every third nucleotide, allowing to excise an ICL from one strand through flanking incisions.</text>
</comment>
<dbReference type="GO" id="GO:0017108">
    <property type="term" value="F:5'-flap endonuclease activity"/>
    <property type="evidence" value="ECO:0007669"/>
    <property type="project" value="TreeGrafter"/>
</dbReference>
<feature type="region of interest" description="Disordered" evidence="9">
    <location>
        <begin position="52"/>
        <end position="71"/>
    </location>
</feature>
<dbReference type="InterPro" id="IPR011856">
    <property type="entry name" value="tRNA_endonuc-like_dom_sf"/>
</dbReference>
<keyword evidence="8" id="KW-0227">DNA damage</keyword>
<dbReference type="Pfam" id="PF08797">
    <property type="entry name" value="HIRAN"/>
    <property type="match status" value="1"/>
</dbReference>
<dbReference type="STRING" id="1088818.A0A2I0BEC6"/>
<dbReference type="Pfam" id="PF08774">
    <property type="entry name" value="VRR_NUC"/>
    <property type="match status" value="1"/>
</dbReference>
<reference evidence="12 13" key="1">
    <citation type="journal article" date="2017" name="Nature">
        <title>The Apostasia genome and the evolution of orchids.</title>
        <authorList>
            <person name="Zhang G.Q."/>
            <person name="Liu K.W."/>
            <person name="Li Z."/>
            <person name="Lohaus R."/>
            <person name="Hsiao Y.Y."/>
            <person name="Niu S.C."/>
            <person name="Wang J.Y."/>
            <person name="Lin Y.C."/>
            <person name="Xu Q."/>
            <person name="Chen L.J."/>
            <person name="Yoshida K."/>
            <person name="Fujiwara S."/>
            <person name="Wang Z.W."/>
            <person name="Zhang Y.Q."/>
            <person name="Mitsuda N."/>
            <person name="Wang M."/>
            <person name="Liu G.H."/>
            <person name="Pecoraro L."/>
            <person name="Huang H.X."/>
            <person name="Xiao X.J."/>
            <person name="Lin M."/>
            <person name="Wu X.Y."/>
            <person name="Wu W.L."/>
            <person name="Chen Y.Y."/>
            <person name="Chang S.B."/>
            <person name="Sakamoto S."/>
            <person name="Ohme-Takagi M."/>
            <person name="Yagi M."/>
            <person name="Zeng S.J."/>
            <person name="Shen C.Y."/>
            <person name="Yeh C.M."/>
            <person name="Luo Y.B."/>
            <person name="Tsai W.C."/>
            <person name="Van de Peer Y."/>
            <person name="Liu Z.J."/>
        </authorList>
    </citation>
    <scope>NUCLEOTIDE SEQUENCE [LARGE SCALE GENOMIC DNA]</scope>
    <source>
        <strain evidence="13">cv. Shenzhen</strain>
        <tissue evidence="12">Stem</tissue>
    </source>
</reference>
<dbReference type="SMART" id="SM00990">
    <property type="entry name" value="VRR_NUC"/>
    <property type="match status" value="1"/>
</dbReference>
<evidence type="ECO:0000256" key="2">
    <source>
        <dbReference type="ARBA" id="ARBA00005533"/>
    </source>
</evidence>
<keyword evidence="8" id="KW-0234">DNA repair</keyword>
<keyword evidence="5 8" id="KW-0378">Hydrolase</keyword>
<evidence type="ECO:0000256" key="4">
    <source>
        <dbReference type="ARBA" id="ARBA00022723"/>
    </source>
</evidence>
<dbReference type="GO" id="GO:0070336">
    <property type="term" value="F:flap-structured DNA binding"/>
    <property type="evidence" value="ECO:0007669"/>
    <property type="project" value="TreeGrafter"/>
</dbReference>
<dbReference type="SMART" id="SM00910">
    <property type="entry name" value="HIRAN"/>
    <property type="match status" value="1"/>
</dbReference>
<evidence type="ECO:0000256" key="8">
    <source>
        <dbReference type="RuleBase" id="RU365033"/>
    </source>
</evidence>
<dbReference type="Proteomes" id="UP000236161">
    <property type="component" value="Unassembled WGS sequence"/>
</dbReference>
<evidence type="ECO:0000259" key="10">
    <source>
        <dbReference type="SMART" id="SM00910"/>
    </source>
</evidence>
<organism evidence="12 13">
    <name type="scientific">Apostasia shenzhenica</name>
    <dbReference type="NCBI Taxonomy" id="1088818"/>
    <lineage>
        <taxon>Eukaryota</taxon>
        <taxon>Viridiplantae</taxon>
        <taxon>Streptophyta</taxon>
        <taxon>Embryophyta</taxon>
        <taxon>Tracheophyta</taxon>
        <taxon>Spermatophyta</taxon>
        <taxon>Magnoliopsida</taxon>
        <taxon>Liliopsida</taxon>
        <taxon>Asparagales</taxon>
        <taxon>Orchidaceae</taxon>
        <taxon>Apostasioideae</taxon>
        <taxon>Apostasia</taxon>
    </lineage>
</organism>
<protein>
    <recommendedName>
        <fullName evidence="8">Fanconi-associated nuclease</fullName>
        <ecNumber evidence="8">3.1.4.1</ecNumber>
    </recommendedName>
</protein>
<dbReference type="GO" id="GO:0016818">
    <property type="term" value="F:hydrolase activity, acting on acid anhydrides, in phosphorus-containing anhydrides"/>
    <property type="evidence" value="ECO:0007669"/>
    <property type="project" value="InterPro"/>
</dbReference>
<comment type="subcellular location">
    <subcellularLocation>
        <location evidence="8">Nucleus</location>
    </subcellularLocation>
</comment>
<evidence type="ECO:0000256" key="3">
    <source>
        <dbReference type="ARBA" id="ARBA00022722"/>
    </source>
</evidence>
<dbReference type="CDD" id="cd22326">
    <property type="entry name" value="FAN1-like"/>
    <property type="match status" value="1"/>
</dbReference>
<sequence length="894" mass="101110">MLHGRESLVRIIGKRRRTFTSHLARGLHSEAVVAIFGYSASFEAKLSDSAKNEASADDDGGARTAAERGSETNGLERVSCPVCGASVRGDDFSVNYHLELGLVESRAELTDEGFAKDKMLSTCCALSIFKSKKNGPCEDKKDTMHGLSLETFIVGRRFHEKAELQEGARIYVLRDPENARDDNAIKVFCEDQGNRALLGYLPRELAKYLSPLIDSYSLKFEEEEGGETSGETLVGSFPQRRCSRLKKAAGKGFILAMPKHPLDAVPIMLFCEKVDHHNELDCEGQQVFNLLWEKVLYANESVKAHPFSVKYQKNFSLMLEDVLNKHSHLFTNEEKEFLGSFCSLSDDGQRLLIRLYTRKATGYLCSFNSVADSSIYDMGEILDVLSVSEMRQISKHVLPKNGIHYGRKQELLGYILSSYSNGACPLLPKVVLEHVGKCVQISSAVDTSFWRIQRLFFLNGEQELSTFLLADIGIIKFPEYTCTVTRPIFKCRNDLLEYEEAVEVAQLMDEAIDENNMEMVCRCTNISVTRMLSHFSAEINSFHCQTQLGFFSHFSASWVYSKMLTLGVSVYEREHRYEDAIRLLKELLKKITCDSRRGYWTLRLSVDLEHLARFSESLSVAEEGVEDPWIRAGSKLALQRRVLRLGKPPRRWKVPSYAECVKRIIKEVVITGRPLTNETGAKNIFYGYDGELCGVEQLALQYYAREGGGWHGIHSESGIWMTIFGLLLWDVIFSDVPNVFRSKFQIAPLDLLTDDFYLMRKISIESKLQKIQEGMAEEMLITSFQLHQGTACHGINWDKYSLCDLRAAVSCIGGHCLASLCRHLAMDYKSWSSGMPDLLLWRFRGGDRDGGEAKLVEVKGPRDRLSEQQRAWIFTLMDCGLNTEVCKVSPSPKF</sequence>
<evidence type="ECO:0000259" key="11">
    <source>
        <dbReference type="SMART" id="SM00990"/>
    </source>
</evidence>
<proteinExistence type="inferred from homology"/>
<keyword evidence="8" id="KW-0539">Nucleus</keyword>
<dbReference type="Pfam" id="PF21170">
    <property type="entry name" value="FAN1_TPR"/>
    <property type="match status" value="1"/>
</dbReference>
<accession>A0A2I0BEC6</accession>
<evidence type="ECO:0000313" key="12">
    <source>
        <dbReference type="EMBL" id="PKA66139.1"/>
    </source>
</evidence>
<keyword evidence="7 8" id="KW-0464">Manganese</keyword>
<dbReference type="GO" id="GO:0036297">
    <property type="term" value="P:interstrand cross-link repair"/>
    <property type="evidence" value="ECO:0007669"/>
    <property type="project" value="InterPro"/>
</dbReference>
<dbReference type="PANTHER" id="PTHR15749">
    <property type="entry name" value="FANCONI-ASSOCIATED NUCLEASE 1"/>
    <property type="match status" value="1"/>
</dbReference>
<dbReference type="EMBL" id="KZ451887">
    <property type="protein sequence ID" value="PKA66139.1"/>
    <property type="molecule type" value="Genomic_DNA"/>
</dbReference>
<comment type="cofactor">
    <cofactor evidence="8">
        <name>Mg(2+)</name>
        <dbReference type="ChEBI" id="CHEBI:18420"/>
    </cofactor>
    <cofactor evidence="8">
        <name>Mn(2+)</name>
        <dbReference type="ChEBI" id="CHEBI:29035"/>
    </cofactor>
</comment>